<evidence type="ECO:0000313" key="2">
    <source>
        <dbReference type="Proteomes" id="UP001451303"/>
    </source>
</evidence>
<name>A0ABR3D9W6_NEUIN</name>
<reference evidence="1 2" key="1">
    <citation type="submission" date="2023-09" db="EMBL/GenBank/DDBJ databases">
        <title>Multi-omics analysis of a traditional fermented food reveals byproduct-associated fungal strains for waste-to-food upcycling.</title>
        <authorList>
            <consortium name="Lawrence Berkeley National Laboratory"/>
            <person name="Rekdal V.M."/>
            <person name="Villalobos-Escobedo J.M."/>
            <person name="Rodriguez-Valeron N."/>
            <person name="Garcia M.O."/>
            <person name="Vasquez D.P."/>
            <person name="Damayanti I."/>
            <person name="Sorensen P.M."/>
            <person name="Baidoo E.E."/>
            <person name="De Carvalho A.C."/>
            <person name="Riley R."/>
            <person name="Lipzen A."/>
            <person name="He G."/>
            <person name="Yan M."/>
            <person name="Haridas S."/>
            <person name="Daum C."/>
            <person name="Yoshinaga Y."/>
            <person name="Ng V."/>
            <person name="Grigoriev I.V."/>
            <person name="Munk R."/>
            <person name="Nuraida L."/>
            <person name="Wijaya C.H."/>
            <person name="Morales P.-C."/>
            <person name="Keasling J.D."/>
        </authorList>
    </citation>
    <scope>NUCLEOTIDE SEQUENCE [LARGE SCALE GENOMIC DNA]</scope>
    <source>
        <strain evidence="1 2">FGSC 2613</strain>
    </source>
</reference>
<dbReference type="Proteomes" id="UP001451303">
    <property type="component" value="Unassembled WGS sequence"/>
</dbReference>
<proteinExistence type="predicted"/>
<gene>
    <name evidence="1" type="ORF">QR685DRAFT_447171</name>
</gene>
<protein>
    <submittedName>
        <fullName evidence="1">Uncharacterized protein</fullName>
    </submittedName>
</protein>
<evidence type="ECO:0000313" key="1">
    <source>
        <dbReference type="EMBL" id="KAL0468546.1"/>
    </source>
</evidence>
<dbReference type="EMBL" id="JAVLET010000007">
    <property type="protein sequence ID" value="KAL0468546.1"/>
    <property type="molecule type" value="Genomic_DNA"/>
</dbReference>
<accession>A0ABR3D9W6</accession>
<organism evidence="1 2">
    <name type="scientific">Neurospora intermedia</name>
    <dbReference type="NCBI Taxonomy" id="5142"/>
    <lineage>
        <taxon>Eukaryota</taxon>
        <taxon>Fungi</taxon>
        <taxon>Dikarya</taxon>
        <taxon>Ascomycota</taxon>
        <taxon>Pezizomycotina</taxon>
        <taxon>Sordariomycetes</taxon>
        <taxon>Sordariomycetidae</taxon>
        <taxon>Sordariales</taxon>
        <taxon>Sordariaceae</taxon>
        <taxon>Neurospora</taxon>
    </lineage>
</organism>
<keyword evidence="2" id="KW-1185">Reference proteome</keyword>
<comment type="caution">
    <text evidence="1">The sequence shown here is derived from an EMBL/GenBank/DDBJ whole genome shotgun (WGS) entry which is preliminary data.</text>
</comment>
<sequence>MTDNFKLKGIASTIRARRANRAIYPASDITQRRPKIVRTAPITMRNGHRTDSGRTRPSVQRTSTLLPITATLFRQVTPAVKAEDTAASITTKPDTANTYIDADAANVTGHKMDNNPSVTFSPSGTSLSQDNTRNHVSQVNVSSEPAGHVITRRRRRVNRTVRRIPENSAYLECIHFGRTRLNFN</sequence>